<name>A0ACC1NN29_9APHY</name>
<dbReference type="EMBL" id="JANSHE010004207">
    <property type="protein sequence ID" value="KAJ2979824.1"/>
    <property type="molecule type" value="Genomic_DNA"/>
</dbReference>
<evidence type="ECO:0000313" key="1">
    <source>
        <dbReference type="EMBL" id="KAJ2979824.1"/>
    </source>
</evidence>
<protein>
    <submittedName>
        <fullName evidence="1">Uncharacterized protein</fullName>
    </submittedName>
</protein>
<reference evidence="1" key="1">
    <citation type="submission" date="2022-08" db="EMBL/GenBank/DDBJ databases">
        <title>Genome Sequence of Pycnoporus sanguineus.</title>
        <authorList>
            <person name="Buettner E."/>
        </authorList>
    </citation>
    <scope>NUCLEOTIDE SEQUENCE</scope>
    <source>
        <strain evidence="1">CG-C14</strain>
    </source>
</reference>
<keyword evidence="2" id="KW-1185">Reference proteome</keyword>
<gene>
    <name evidence="1" type="ORF">NUW54_g11087</name>
</gene>
<dbReference type="Proteomes" id="UP001144978">
    <property type="component" value="Unassembled WGS sequence"/>
</dbReference>
<comment type="caution">
    <text evidence="1">The sequence shown here is derived from an EMBL/GenBank/DDBJ whole genome shotgun (WGS) entry which is preliminary data.</text>
</comment>
<accession>A0ACC1NN29</accession>
<organism evidence="1 2">
    <name type="scientific">Trametes sanguinea</name>
    <dbReference type="NCBI Taxonomy" id="158606"/>
    <lineage>
        <taxon>Eukaryota</taxon>
        <taxon>Fungi</taxon>
        <taxon>Dikarya</taxon>
        <taxon>Basidiomycota</taxon>
        <taxon>Agaricomycotina</taxon>
        <taxon>Agaricomycetes</taxon>
        <taxon>Polyporales</taxon>
        <taxon>Polyporaceae</taxon>
        <taxon>Trametes</taxon>
    </lineage>
</organism>
<evidence type="ECO:0000313" key="2">
    <source>
        <dbReference type="Proteomes" id="UP001144978"/>
    </source>
</evidence>
<proteinExistence type="predicted"/>
<sequence>MSLHRTHARTNLRERDRVCAFTRLQHLPVVRVVHLGAPELPDRLEPEAWRGGRARGASGRRRGVADDGELLRRGVDFGECVAKPGGLRGKALHTARTHSNVNAYAASESNASSNRGSGSHVVISQVAVGPPDSSALHQAQPSARQRAIQTPISTTHTSRARTTDRASYFRARRPHGPSPSHSPLPAATAARRIARAQEEIRNVNREARRLHTHIRDEEALLTRVLTDLKGRADPLYGAVLEYSCHRRSANARNLAYLSRMYALDGFSGNPTPGVRANTPSDGSAPPSDTGDPMHAGSALSALVTAENDELAREDGDIAAVVENDQVHEEVTGILEFLAGLCLMASRNGDNGRASTPCPAPMQLTITTTPAFLCESTIANSLCSSMSGDPSLSPVGPFYVVLGGDVAAIYDQLRPANTATGKYLPVLPIVVCCSNLNDAEAIFRLNGELFLKADPNDVYTLLQYVMWDEGPLASVRLETPGPYYAIRFGVETGIWIGFPWYVASLRSSLTLLTIQR</sequence>